<sequence>MALDMFMRIEGVNGESRDANHKNWTDVKSFSWGAEQPGSMHTGGGGGTGKVNFNDLKVTTAIDKAAPTILKNCATGQHLAKVEISVCKAGGTQIEYSRTTLEDVLITGVKFIGANENEALIIEYSFQAAKVRNQYWEQSDKGTKGAEVQMAFNIKENKTA</sequence>
<evidence type="ECO:0000313" key="2">
    <source>
        <dbReference type="Proteomes" id="UP000187495"/>
    </source>
</evidence>
<dbReference type="PANTHER" id="PTHR36152:SF5">
    <property type="entry name" value="PROTEIN HCP1"/>
    <property type="match status" value="1"/>
</dbReference>
<dbReference type="RefSeq" id="WP_076555877.1">
    <property type="nucleotide sequence ID" value="NZ_FTNU01000016.1"/>
</dbReference>
<dbReference type="STRING" id="34061.B0189_00055"/>
<dbReference type="AlphaFoldDB" id="A0A1N7FS07"/>
<dbReference type="SUPFAM" id="SSF141452">
    <property type="entry name" value="Hcp1-like"/>
    <property type="match status" value="1"/>
</dbReference>
<organism evidence="1 2">
    <name type="scientific">Moraxella cuniculi DSM 21768</name>
    <dbReference type="NCBI Taxonomy" id="1122245"/>
    <lineage>
        <taxon>Bacteria</taxon>
        <taxon>Pseudomonadati</taxon>
        <taxon>Pseudomonadota</taxon>
        <taxon>Gammaproteobacteria</taxon>
        <taxon>Moraxellales</taxon>
        <taxon>Moraxellaceae</taxon>
        <taxon>Moraxella</taxon>
    </lineage>
</organism>
<dbReference type="NCBIfam" id="TIGR03344">
    <property type="entry name" value="VI_effect_Hcp1"/>
    <property type="match status" value="1"/>
</dbReference>
<dbReference type="PANTHER" id="PTHR36152">
    <property type="entry name" value="CYTOPLASMIC PROTEIN-RELATED"/>
    <property type="match status" value="1"/>
</dbReference>
<dbReference type="Proteomes" id="UP000187495">
    <property type="component" value="Unassembled WGS sequence"/>
</dbReference>
<name>A0A1N7FS07_9GAMM</name>
<dbReference type="Gene3D" id="2.30.110.20">
    <property type="entry name" value="Hcp1-like"/>
    <property type="match status" value="1"/>
</dbReference>
<dbReference type="InterPro" id="IPR008514">
    <property type="entry name" value="T6SS_Hcp"/>
</dbReference>
<dbReference type="Pfam" id="PF05638">
    <property type="entry name" value="T6SS_HCP"/>
    <property type="match status" value="1"/>
</dbReference>
<evidence type="ECO:0000313" key="1">
    <source>
        <dbReference type="EMBL" id="SIS03152.1"/>
    </source>
</evidence>
<keyword evidence="2" id="KW-1185">Reference proteome</keyword>
<reference evidence="2" key="1">
    <citation type="submission" date="2017-01" db="EMBL/GenBank/DDBJ databases">
        <authorList>
            <person name="Varghese N."/>
            <person name="Submissions S."/>
        </authorList>
    </citation>
    <scope>NUCLEOTIDE SEQUENCE [LARGE SCALE GENOMIC DNA]</scope>
    <source>
        <strain evidence="2">DSM 21768</strain>
    </source>
</reference>
<protein>
    <submittedName>
        <fullName evidence="1">Type VI secretion system secreted protein Hcp</fullName>
    </submittedName>
</protein>
<dbReference type="EMBL" id="FTNU01000016">
    <property type="protein sequence ID" value="SIS03152.1"/>
    <property type="molecule type" value="Genomic_DNA"/>
</dbReference>
<dbReference type="InterPro" id="IPR036624">
    <property type="entry name" value="Hcp1-lik_sf"/>
</dbReference>
<dbReference type="InterPro" id="IPR053165">
    <property type="entry name" value="HSI-I_assembly_Hcp1"/>
</dbReference>
<proteinExistence type="predicted"/>
<gene>
    <name evidence="1" type="ORF">SAMN02745664_11647</name>
</gene>
<accession>A0A1N7FS07</accession>